<proteinExistence type="predicted"/>
<dbReference type="WBParaSite" id="JU765_v2.g19052.t1">
    <property type="protein sequence ID" value="JU765_v2.g19052.t1"/>
    <property type="gene ID" value="JU765_v2.g19052"/>
</dbReference>
<organism evidence="1 2">
    <name type="scientific">Panagrolaimus sp. JU765</name>
    <dbReference type="NCBI Taxonomy" id="591449"/>
    <lineage>
        <taxon>Eukaryota</taxon>
        <taxon>Metazoa</taxon>
        <taxon>Ecdysozoa</taxon>
        <taxon>Nematoda</taxon>
        <taxon>Chromadorea</taxon>
        <taxon>Rhabditida</taxon>
        <taxon>Tylenchina</taxon>
        <taxon>Panagrolaimomorpha</taxon>
        <taxon>Panagrolaimoidea</taxon>
        <taxon>Panagrolaimidae</taxon>
        <taxon>Panagrolaimus</taxon>
    </lineage>
</organism>
<dbReference type="Proteomes" id="UP000887576">
    <property type="component" value="Unplaced"/>
</dbReference>
<reference evidence="2" key="1">
    <citation type="submission" date="2022-11" db="UniProtKB">
        <authorList>
            <consortium name="WormBaseParasite"/>
        </authorList>
    </citation>
    <scope>IDENTIFICATION</scope>
</reference>
<protein>
    <submittedName>
        <fullName evidence="2">Olfactomedin-like domain-containing protein</fullName>
    </submittedName>
</protein>
<accession>A0AC34QT99</accession>
<sequence length="463" mass="52504">MGTAGKRGNPGPVGPDGLPGDIGEQGPPGKNGRCNCSFPDLYVQRIAVPGPPVIKIEEKIVPVPVVVVKEVEVTKLVPFEPTPPGFAPPIGWSPGMPMPHPALTRKMMRTTTTTGPPLKWKPGMRRKTTKVTTTGPTPPTGDPIDEILKMSNETMNETQPDLPTTEPPYTGPPTLGYNQKECRLNAVGIPVLHAESQYGNVGSWMRDAHPYSSTMAGKRWLTDGYASPVLYEYEDERQLLNKKQKIKYYVDYLASGTGSMIYNGSYFYHRHNSDYLVRYDLESTLQIQSDSIDGIANNDCPRKHDHTFENCNETERDTWLYNRPHNYVDYAADENGLWVMYTKIDNPHLFVSKIENNFYVVNTWELEVNSTDLADAFIMCGVVYGLESATDRDTFISFAYDLYRNETIAVDIPWYNPYRGLTMLHYNPIDSRLYFFDNGKLLSVNVRIEEEVFEQEKQDDYYQ</sequence>
<evidence type="ECO:0000313" key="1">
    <source>
        <dbReference type="Proteomes" id="UP000887576"/>
    </source>
</evidence>
<evidence type="ECO:0000313" key="2">
    <source>
        <dbReference type="WBParaSite" id="JU765_v2.g19052.t1"/>
    </source>
</evidence>
<name>A0AC34QT99_9BILA</name>